<dbReference type="GO" id="GO:0046872">
    <property type="term" value="F:metal ion binding"/>
    <property type="evidence" value="ECO:0007669"/>
    <property type="project" value="InterPro"/>
</dbReference>
<evidence type="ECO:0000313" key="2">
    <source>
        <dbReference type="EnsemblMetazoa" id="KAF7489058.1"/>
    </source>
</evidence>
<keyword evidence="3" id="KW-1185">Reference proteome</keyword>
<accession>A0A834VCX9</accession>
<sequence length="419" mass="48737">MSDSEFKVEFSVQMKCDECRKKIISKLSDYDSIIIDLINVDEQRLVIRLKQNSPSPLRIQEMIENELKINTIIRGASDDFAAVAELRGSDRYSSVIGVVRFIQNSSKQTLIDGIIEGLNSQRIYDLSIHEYGDLSDAHFRSIGQEFIKLESDLFLDDDLRLIFQKKIDSLDLVSMIGRSLAIKTSDEIIAAGIIARASKIYDNSKKSFSLLMKNFRVETISNLFLKSKIHHRIDPSLPSIDELRNKIEREKIYKNIEIKDFEDLITKENIDRSKIEWVLNNYDEMKFNLNDAPSCLTSSDIKKLVIFNSRNSVRREIQKLYRKELNSLIKKEFKKISLDSSKDKFNPITEYRGLFDKDGHLIYGLWHNSLFTRIVTAKRFALDQYRLAFQFGEKLYLDFSFTDHLDYHVSEKVAGHIQN</sequence>
<gene>
    <name evidence="1" type="ORF">SSS_9213</name>
</gene>
<reference evidence="2" key="3">
    <citation type="submission" date="2022-06" db="UniProtKB">
        <authorList>
            <consortium name="EnsemblMetazoa"/>
        </authorList>
    </citation>
    <scope>IDENTIFICATION</scope>
</reference>
<reference evidence="3" key="1">
    <citation type="journal article" date="2020" name="PLoS Negl. Trop. Dis.">
        <title>High-quality nuclear genome for Sarcoptes scabiei-A critical resource for a neglected parasite.</title>
        <authorList>
            <person name="Korhonen P.K."/>
            <person name="Gasser R.B."/>
            <person name="Ma G."/>
            <person name="Wang T."/>
            <person name="Stroehlein A.J."/>
            <person name="Young N.D."/>
            <person name="Ang C.S."/>
            <person name="Fernando D.D."/>
            <person name="Lu H.C."/>
            <person name="Taylor S."/>
            <person name="Reynolds S.L."/>
            <person name="Mofiz E."/>
            <person name="Najaraj S.H."/>
            <person name="Gowda H."/>
            <person name="Madugundu A."/>
            <person name="Renuse S."/>
            <person name="Holt D."/>
            <person name="Pandey A."/>
            <person name="Papenfuss A.T."/>
            <person name="Fischer K."/>
        </authorList>
    </citation>
    <scope>NUCLEOTIDE SEQUENCE [LARGE SCALE GENOMIC DNA]</scope>
</reference>
<dbReference type="EMBL" id="WVUK01000065">
    <property type="protein sequence ID" value="KAF7489058.1"/>
    <property type="molecule type" value="Genomic_DNA"/>
</dbReference>
<dbReference type="GO" id="GO:0006801">
    <property type="term" value="P:superoxide metabolic process"/>
    <property type="evidence" value="ECO:0007669"/>
    <property type="project" value="InterPro"/>
</dbReference>
<dbReference type="InterPro" id="IPR036163">
    <property type="entry name" value="HMA_dom_sf"/>
</dbReference>
<dbReference type="AlphaFoldDB" id="A0A834VCX9"/>
<dbReference type="InterPro" id="IPR036423">
    <property type="entry name" value="SOD-like_Cu/Zn_dom_sf"/>
</dbReference>
<evidence type="ECO:0000313" key="1">
    <source>
        <dbReference type="EMBL" id="KAF7489058.1"/>
    </source>
</evidence>
<name>A0A834VCX9_SARSC</name>
<dbReference type="SUPFAM" id="SSF49329">
    <property type="entry name" value="Cu,Zn superoxide dismutase-like"/>
    <property type="match status" value="1"/>
</dbReference>
<organism evidence="1">
    <name type="scientific">Sarcoptes scabiei</name>
    <name type="common">Itch mite</name>
    <name type="synonym">Acarus scabiei</name>
    <dbReference type="NCBI Taxonomy" id="52283"/>
    <lineage>
        <taxon>Eukaryota</taxon>
        <taxon>Metazoa</taxon>
        <taxon>Ecdysozoa</taxon>
        <taxon>Arthropoda</taxon>
        <taxon>Chelicerata</taxon>
        <taxon>Arachnida</taxon>
        <taxon>Acari</taxon>
        <taxon>Acariformes</taxon>
        <taxon>Sarcoptiformes</taxon>
        <taxon>Astigmata</taxon>
        <taxon>Psoroptidia</taxon>
        <taxon>Sarcoptoidea</taxon>
        <taxon>Sarcoptidae</taxon>
        <taxon>Sarcoptinae</taxon>
        <taxon>Sarcoptes</taxon>
    </lineage>
</organism>
<evidence type="ECO:0000313" key="3">
    <source>
        <dbReference type="Proteomes" id="UP000070412"/>
    </source>
</evidence>
<protein>
    <submittedName>
        <fullName evidence="1">Copper chaperone for superoxide dismutase</fullName>
    </submittedName>
</protein>
<dbReference type="SUPFAM" id="SSF55008">
    <property type="entry name" value="HMA, heavy metal-associated domain"/>
    <property type="match status" value="1"/>
</dbReference>
<dbReference type="Proteomes" id="UP000070412">
    <property type="component" value="Unassembled WGS sequence"/>
</dbReference>
<dbReference type="OrthoDB" id="666972at2759"/>
<dbReference type="EnsemblMetazoa" id="SSS_9213s_mrna">
    <property type="protein sequence ID" value="KAF7489058.1"/>
    <property type="gene ID" value="SSS_9213"/>
</dbReference>
<dbReference type="Gene3D" id="2.60.40.200">
    <property type="entry name" value="Superoxide dismutase, copper/zinc binding domain"/>
    <property type="match status" value="1"/>
</dbReference>
<reference evidence="1" key="2">
    <citation type="submission" date="2020-01" db="EMBL/GenBank/DDBJ databases">
        <authorList>
            <person name="Korhonen P.K.K."/>
            <person name="Guangxu M.G."/>
            <person name="Wang T.W."/>
            <person name="Stroehlein A.J.S."/>
            <person name="Young N.D."/>
            <person name="Ang C.-S.A."/>
            <person name="Fernando D.W.F."/>
            <person name="Lu H.L."/>
            <person name="Taylor S.T."/>
            <person name="Ehtesham M.E.M."/>
            <person name="Najaraj S.H.N."/>
            <person name="Harsha G.H.G."/>
            <person name="Madugundu A.M."/>
            <person name="Renuse S.R."/>
            <person name="Holt D.H."/>
            <person name="Pandey A.P."/>
            <person name="Papenfuss A.P."/>
            <person name="Gasser R.B.G."/>
            <person name="Fischer K.F."/>
        </authorList>
    </citation>
    <scope>NUCLEOTIDE SEQUENCE</scope>
    <source>
        <strain evidence="1">SSS_KF_BRIS2020</strain>
    </source>
</reference>
<proteinExistence type="predicted"/>